<evidence type="ECO:0000256" key="6">
    <source>
        <dbReference type="PIRSR" id="PIRSR601382-1"/>
    </source>
</evidence>
<reference evidence="10 11" key="1">
    <citation type="submission" date="2016-07" db="EMBL/GenBank/DDBJ databases">
        <title>Pervasive Adenine N6-methylation of Active Genes in Fungi.</title>
        <authorList>
            <consortium name="DOE Joint Genome Institute"/>
            <person name="Mondo S.J."/>
            <person name="Dannebaum R.O."/>
            <person name="Kuo R.C."/>
            <person name="Labutti K."/>
            <person name="Haridas S."/>
            <person name="Kuo A."/>
            <person name="Salamov A."/>
            <person name="Ahrendt S.R."/>
            <person name="Lipzen A."/>
            <person name="Sullivan W."/>
            <person name="Andreopoulos W.B."/>
            <person name="Clum A."/>
            <person name="Lindquist E."/>
            <person name="Daum C."/>
            <person name="Ramamoorthy G.K."/>
            <person name="Gryganskyi A."/>
            <person name="Culley D."/>
            <person name="Magnuson J.K."/>
            <person name="James T.Y."/>
            <person name="O'Malley M.A."/>
            <person name="Stajich J.E."/>
            <person name="Spatafora J.W."/>
            <person name="Visel A."/>
            <person name="Grigoriev I.V."/>
        </authorList>
    </citation>
    <scope>NUCLEOTIDE SEQUENCE [LARGE SCALE GENOMIC DNA]</scope>
    <source>
        <strain evidence="10 11">CBS 129021</strain>
    </source>
</reference>
<evidence type="ECO:0000256" key="4">
    <source>
        <dbReference type="ARBA" id="ARBA00022801"/>
    </source>
</evidence>
<dbReference type="InterPro" id="IPR050749">
    <property type="entry name" value="Glycosyl_Hydrolase_47"/>
</dbReference>
<dbReference type="InterPro" id="IPR012341">
    <property type="entry name" value="6hp_glycosidase-like_sf"/>
</dbReference>
<dbReference type="GO" id="GO:0005975">
    <property type="term" value="P:carbohydrate metabolic process"/>
    <property type="evidence" value="ECO:0007669"/>
    <property type="project" value="InterPro"/>
</dbReference>
<comment type="caution">
    <text evidence="10">The sequence shown here is derived from an EMBL/GenBank/DDBJ whole genome shotgun (WGS) entry which is preliminary data.</text>
</comment>
<dbReference type="FunFam" id="1.50.10.10:FF:000037">
    <property type="entry name" value="alpha-1,2-Mannosidase"/>
    <property type="match status" value="1"/>
</dbReference>
<dbReference type="Proteomes" id="UP000193689">
    <property type="component" value="Unassembled WGS sequence"/>
</dbReference>
<evidence type="ECO:0000313" key="10">
    <source>
        <dbReference type="EMBL" id="ORY65895.1"/>
    </source>
</evidence>
<dbReference type="InterPro" id="IPR036026">
    <property type="entry name" value="Seven-hairpin_glycosidases"/>
</dbReference>
<feature type="active site" evidence="6">
    <location>
        <position position="442"/>
    </location>
</feature>
<feature type="active site" evidence="6">
    <location>
        <position position="261"/>
    </location>
</feature>
<evidence type="ECO:0000256" key="5">
    <source>
        <dbReference type="ARBA" id="ARBA00023157"/>
    </source>
</evidence>
<comment type="cofactor">
    <cofactor evidence="1 7">
        <name>Ca(2+)</name>
        <dbReference type="ChEBI" id="CHEBI:29108"/>
    </cofactor>
</comment>
<organism evidence="10 11">
    <name type="scientific">Pseudomassariella vexata</name>
    <dbReference type="NCBI Taxonomy" id="1141098"/>
    <lineage>
        <taxon>Eukaryota</taxon>
        <taxon>Fungi</taxon>
        <taxon>Dikarya</taxon>
        <taxon>Ascomycota</taxon>
        <taxon>Pezizomycotina</taxon>
        <taxon>Sordariomycetes</taxon>
        <taxon>Xylariomycetidae</taxon>
        <taxon>Amphisphaeriales</taxon>
        <taxon>Pseudomassariaceae</taxon>
        <taxon>Pseudomassariella</taxon>
    </lineage>
</organism>
<evidence type="ECO:0000313" key="11">
    <source>
        <dbReference type="Proteomes" id="UP000193689"/>
    </source>
</evidence>
<evidence type="ECO:0000256" key="3">
    <source>
        <dbReference type="ARBA" id="ARBA00007658"/>
    </source>
</evidence>
<name>A0A1Y2E4V9_9PEZI</name>
<dbReference type="OrthoDB" id="8118055at2759"/>
<keyword evidence="11" id="KW-1185">Reference proteome</keyword>
<dbReference type="PANTHER" id="PTHR11742:SF89">
    <property type="entry name" value="ALPHA-1,2-MANNOSIDASE"/>
    <property type="match status" value="1"/>
</dbReference>
<dbReference type="InterPro" id="IPR001382">
    <property type="entry name" value="Glyco_hydro_47"/>
</dbReference>
<dbReference type="PRINTS" id="PR00747">
    <property type="entry name" value="GLYHDRLASE47"/>
</dbReference>
<feature type="disulfide bond" evidence="8">
    <location>
        <begin position="336"/>
        <end position="365"/>
    </location>
</feature>
<dbReference type="GeneID" id="63778145"/>
<sequence length="540" mass="60589">MPTHFPVQSMRPMPTGKPLTLPKIQASFGKEGGKDREIRLKRQQAVKSSLKRCWKAYGKHAWLEDELTPVSGSSRNTFGGWGATLVDSLDTLWIMGLQEEFEQAATAAVAINFETSTFEEVNAFETTIRYLGGFLAAYDLSGDTRLLRKAREVGDMLYKAFDTPNRMPMPRWNFAKALANTAGEAPLRALVAEIGSLCMEFTRLSLVTGNPKWFDATERITDALKSQQNETQLPGMWPITVNPFKMKFTDDNTFSLGARADSTFEYLPKMVALTGGLLPDYAGMYEDAMKTAIKYNLYRPMVPDEADILIAGSVHTSEQDGEIVTALESEGQHLVCYAGGMLAIGSKLLNIPDHLETARKLVDGCIWTYKSMPLGIMPETFFMDPCESQSKCPWDEVRWKTAVLLHHKKSGDLTQADELISKNRLPKGFTSIPDTRYILRPEAIESIFVLYRVTGKKDLLESAWAIFQSIQKYTETDLANSALKDVTIANGDPLKMDSMESFWMGETLKYFYLIFSEPDLISLDEFVFNTEAHPLRRLGA</sequence>
<keyword evidence="7" id="KW-0106">Calcium</keyword>
<dbReference type="STRING" id="1141098.A0A1Y2E4V9"/>
<evidence type="ECO:0000256" key="2">
    <source>
        <dbReference type="ARBA" id="ARBA00004922"/>
    </source>
</evidence>
<dbReference type="InParanoid" id="A0A1Y2E4V9"/>
<dbReference type="UniPathway" id="UPA00378"/>
<dbReference type="EC" id="3.2.1.-" evidence="9"/>
<feature type="binding site" evidence="7">
    <location>
        <position position="530"/>
    </location>
    <ligand>
        <name>Ca(2+)</name>
        <dbReference type="ChEBI" id="CHEBI:29108"/>
    </ligand>
</feature>
<keyword evidence="4 9" id="KW-0378">Hydrolase</keyword>
<dbReference type="PANTHER" id="PTHR11742">
    <property type="entry name" value="MANNOSYL-OLIGOSACCHARIDE ALPHA-1,2-MANNOSIDASE-RELATED"/>
    <property type="match status" value="1"/>
</dbReference>
<gene>
    <name evidence="10" type="ORF">BCR38DRAFT_456579</name>
</gene>
<dbReference type="RefSeq" id="XP_040716859.1">
    <property type="nucleotide sequence ID" value="XM_040861933.1"/>
</dbReference>
<proteinExistence type="inferred from homology"/>
<dbReference type="GO" id="GO:0004571">
    <property type="term" value="F:mannosyl-oligosaccharide 1,2-alpha-mannosidase activity"/>
    <property type="evidence" value="ECO:0007669"/>
    <property type="project" value="InterPro"/>
</dbReference>
<dbReference type="GO" id="GO:0005783">
    <property type="term" value="C:endoplasmic reticulum"/>
    <property type="evidence" value="ECO:0007669"/>
    <property type="project" value="TreeGrafter"/>
</dbReference>
<evidence type="ECO:0000256" key="1">
    <source>
        <dbReference type="ARBA" id="ARBA00001913"/>
    </source>
</evidence>
<dbReference type="AlphaFoldDB" id="A0A1Y2E4V9"/>
<dbReference type="SUPFAM" id="SSF48225">
    <property type="entry name" value="Seven-hairpin glycosidases"/>
    <property type="match status" value="1"/>
</dbReference>
<comment type="pathway">
    <text evidence="2">Protein modification; protein glycosylation.</text>
</comment>
<protein>
    <recommendedName>
        <fullName evidence="9">alpha-1,2-Mannosidase</fullName>
        <ecNumber evidence="9">3.2.1.-</ecNumber>
    </recommendedName>
</protein>
<dbReference type="GO" id="GO:0016020">
    <property type="term" value="C:membrane"/>
    <property type="evidence" value="ECO:0007669"/>
    <property type="project" value="InterPro"/>
</dbReference>
<evidence type="ECO:0000256" key="8">
    <source>
        <dbReference type="PIRSR" id="PIRSR601382-3"/>
    </source>
</evidence>
<dbReference type="Gene3D" id="1.50.10.10">
    <property type="match status" value="1"/>
</dbReference>
<evidence type="ECO:0000256" key="7">
    <source>
        <dbReference type="PIRSR" id="PIRSR601382-2"/>
    </source>
</evidence>
<dbReference type="GO" id="GO:0036503">
    <property type="term" value="P:ERAD pathway"/>
    <property type="evidence" value="ECO:0007669"/>
    <property type="project" value="UniProtKB-ARBA"/>
</dbReference>
<feature type="active site" description="Proton donor" evidence="6">
    <location>
        <position position="379"/>
    </location>
</feature>
<keyword evidence="5 8" id="KW-1015">Disulfide bond</keyword>
<evidence type="ECO:0000256" key="9">
    <source>
        <dbReference type="RuleBase" id="RU361193"/>
    </source>
</evidence>
<keyword evidence="9" id="KW-0326">Glycosidase</keyword>
<dbReference type="GO" id="GO:0005509">
    <property type="term" value="F:calcium ion binding"/>
    <property type="evidence" value="ECO:0007669"/>
    <property type="project" value="InterPro"/>
</dbReference>
<feature type="active site" description="Proton donor" evidence="6">
    <location>
        <position position="125"/>
    </location>
</feature>
<accession>A0A1Y2E4V9</accession>
<dbReference type="Pfam" id="PF01532">
    <property type="entry name" value="Glyco_hydro_47"/>
    <property type="match status" value="1"/>
</dbReference>
<comment type="similarity">
    <text evidence="3 9">Belongs to the glycosyl hydrolase 47 family.</text>
</comment>
<dbReference type="EMBL" id="MCFJ01000005">
    <property type="protein sequence ID" value="ORY65895.1"/>
    <property type="molecule type" value="Genomic_DNA"/>
</dbReference>
<keyword evidence="7" id="KW-0479">Metal-binding</keyword>